<dbReference type="Gene3D" id="1.10.275.60">
    <property type="match status" value="1"/>
</dbReference>
<dbReference type="GO" id="GO:0006189">
    <property type="term" value="P:'de novo' IMP biosynthetic process"/>
    <property type="evidence" value="ECO:0007669"/>
    <property type="project" value="UniProtKB-UniPathway"/>
</dbReference>
<dbReference type="PROSITE" id="PS50011">
    <property type="entry name" value="PROTEIN_KINASE_DOM"/>
    <property type="match status" value="1"/>
</dbReference>
<dbReference type="PANTHER" id="PTHR43172">
    <property type="entry name" value="ADENYLOSUCCINATE LYASE"/>
    <property type="match status" value="1"/>
</dbReference>
<dbReference type="GO" id="GO:0004018">
    <property type="term" value="F:N6-(1,2-dicarboxyethyl)AMP AMP-lyase (fumarate-forming) activity"/>
    <property type="evidence" value="ECO:0007669"/>
    <property type="project" value="InterPro"/>
</dbReference>
<feature type="domain" description="Protein kinase" evidence="13">
    <location>
        <begin position="26"/>
        <end position="408"/>
    </location>
</feature>
<dbReference type="SUPFAM" id="SSF48557">
    <property type="entry name" value="L-aspartase-like"/>
    <property type="match status" value="1"/>
</dbReference>
<dbReference type="GO" id="GO:0044208">
    <property type="term" value="P:'de novo' AMP biosynthetic process"/>
    <property type="evidence" value="ECO:0007669"/>
    <property type="project" value="UniProtKB-UniPathway"/>
</dbReference>
<dbReference type="Gene3D" id="1.10.510.10">
    <property type="entry name" value="Transferase(Phosphotransferase) domain 1"/>
    <property type="match status" value="1"/>
</dbReference>
<dbReference type="InterPro" id="IPR022761">
    <property type="entry name" value="Fumarate_lyase_N"/>
</dbReference>
<feature type="compositionally biased region" description="Polar residues" evidence="12">
    <location>
        <begin position="1"/>
        <end position="14"/>
    </location>
</feature>
<dbReference type="NCBIfam" id="TIGR00928">
    <property type="entry name" value="purB"/>
    <property type="match status" value="1"/>
</dbReference>
<evidence type="ECO:0000256" key="10">
    <source>
        <dbReference type="ARBA" id="ARBA00030717"/>
    </source>
</evidence>
<evidence type="ECO:0000256" key="4">
    <source>
        <dbReference type="ARBA" id="ARBA00008273"/>
    </source>
</evidence>
<evidence type="ECO:0000256" key="6">
    <source>
        <dbReference type="ARBA" id="ARBA00012339"/>
    </source>
</evidence>
<dbReference type="InterPro" id="IPR000719">
    <property type="entry name" value="Prot_kinase_dom"/>
</dbReference>
<dbReference type="EMBL" id="CVQH01022261">
    <property type="protein sequence ID" value="CRK32702.1"/>
    <property type="molecule type" value="Genomic_DNA"/>
</dbReference>
<comment type="similarity">
    <text evidence="4">Belongs to the lyase 1 family. Adenylosuccinate lyase subfamily.</text>
</comment>
<evidence type="ECO:0000256" key="3">
    <source>
        <dbReference type="ARBA" id="ARBA00004734"/>
    </source>
</evidence>
<dbReference type="GO" id="GO:0005829">
    <property type="term" value="C:cytosol"/>
    <property type="evidence" value="ECO:0007669"/>
    <property type="project" value="TreeGrafter"/>
</dbReference>
<dbReference type="EC" id="4.3.2.2" evidence="6"/>
<evidence type="ECO:0000256" key="2">
    <source>
        <dbReference type="ARBA" id="ARBA00004706"/>
    </source>
</evidence>
<dbReference type="GO" id="GO:0070626">
    <property type="term" value="F:(S)-2-(5-amino-1-(5-phospho-D-ribosyl)imidazole-4-carboxamido) succinate lyase (fumarate-forming) activity"/>
    <property type="evidence" value="ECO:0007669"/>
    <property type="project" value="TreeGrafter"/>
</dbReference>
<reference evidence="14 15" key="1">
    <citation type="submission" date="2015-05" db="EMBL/GenBank/DDBJ databases">
        <authorList>
            <person name="Wang D.B."/>
            <person name="Wang M."/>
        </authorList>
    </citation>
    <scope>NUCLEOTIDE SEQUENCE [LARGE SCALE GENOMIC DNA]</scope>
    <source>
        <strain evidence="14">VL1</strain>
    </source>
</reference>
<dbReference type="InterPro" id="IPR004769">
    <property type="entry name" value="Pur_lyase"/>
</dbReference>
<dbReference type="GO" id="GO:0005524">
    <property type="term" value="F:ATP binding"/>
    <property type="evidence" value="ECO:0007669"/>
    <property type="project" value="InterPro"/>
</dbReference>
<protein>
    <recommendedName>
        <fullName evidence="7">Adenylosuccinate lyase</fullName>
        <ecNumber evidence="6">4.3.2.2</ecNumber>
    </recommendedName>
    <alternativeName>
        <fullName evidence="10">Adenylosuccinase</fullName>
    </alternativeName>
</protein>
<evidence type="ECO:0000256" key="1">
    <source>
        <dbReference type="ARBA" id="ARBA00000598"/>
    </source>
</evidence>
<dbReference type="UniPathway" id="UPA00074">
    <property type="reaction ID" value="UER00132"/>
</dbReference>
<comment type="subunit">
    <text evidence="5">Homotetramer. Residues from neighboring subunits contribute catalytic and substrate-binding residues to each active site.</text>
</comment>
<feature type="region of interest" description="Disordered" evidence="12">
    <location>
        <begin position="1"/>
        <end position="22"/>
    </location>
</feature>
<sequence>ATTSPDEQHLTMQSDTDHPMEESQDFELVKKLSESRWLARRHADGEVFVARRINDFDEYYKSQHQNPGFLTTKQRHAKGLLDLVYELNFGRQISHIFNHENIVSLAGYLRQKPLNAKPFSDVEATEDYLVWDNCDAGNLEALLVDKNPQVKNRRVFMPESLCWHVLTSVMRALAWAHDGYRHDVDWKAGTHMWAKTDTDWMPILHRAITPASILFQNPRGAEMYGQCKLGHWGQAFVSGHPASRHDKGARGEPTISNAFGQIMAPHAEPSHLEATREVSLVEMRKSMDKYTRDGQKNHRMYTLSDEHWALGAVLYRMMTARELPSRDPCAGCAAGCVHVTACADTYCLLEEAESDQLDRWGDVDLDKTCRCDYGGCEHVREVIKMSQCTHPKWGPTCVCADKCGTKTVNIDDVLAQMDYSKGLLKAVRLLFDWDWKFSARGSVELCGKIDSLYASWKTDTGEGRDTVLSKRYPSEEMKTIFSERNRISTWRTLWYNLAAAEKELGIKAITDSALEALKANIKITDKAFDVAKEEERIRRHDVMAHVHAYGIDAGKEAAGIIHLGATSCYVTDGAELILMRDALDLLIPKLAKVISNIQQTGLAWKDVPCLGYTHYQAAQLITQGKRLAQWAQDLVSDLENLERARADLKFRGAQGTTGTQASFVELFEGDTAKIDRLNELLCEKLGFPQCYDISTQTYSRKVDLNVANAVCGIGSTVQRITGDIRHLANLKEMEEPFESTQIGSSAMAYKRNPMRSERIASLGRKLMSLPINFANTYASQWFERTLDDSAIRRMDIPEMFLLADSILNTMDNVTNGLVIYPARIHAHVMSELPFMASENIIMKLSTHGVSRQDAHEEVRVLSHQASDVVKQQGGQNDLIERMKRTEFFKPVWNEIDDMLKPELFTGRSAEIVERYFGPEGPVAQKLAPYKEYIAKTKPVQLSV</sequence>
<dbReference type="InterPro" id="IPR011009">
    <property type="entry name" value="Kinase-like_dom_sf"/>
</dbReference>
<comment type="catalytic activity">
    <reaction evidence="11">
        <text>N(6)-(1,2-dicarboxyethyl)-AMP = fumarate + AMP</text>
        <dbReference type="Rhea" id="RHEA:16853"/>
        <dbReference type="ChEBI" id="CHEBI:29806"/>
        <dbReference type="ChEBI" id="CHEBI:57567"/>
        <dbReference type="ChEBI" id="CHEBI:456215"/>
        <dbReference type="EC" id="4.3.2.2"/>
    </reaction>
</comment>
<evidence type="ECO:0000256" key="11">
    <source>
        <dbReference type="ARBA" id="ARBA00047513"/>
    </source>
</evidence>
<evidence type="ECO:0000256" key="5">
    <source>
        <dbReference type="ARBA" id="ARBA00011668"/>
    </source>
</evidence>
<evidence type="ECO:0000313" key="14">
    <source>
        <dbReference type="EMBL" id="CRK32702.1"/>
    </source>
</evidence>
<keyword evidence="9" id="KW-0456">Lyase</keyword>
<dbReference type="Gene3D" id="1.10.40.30">
    <property type="entry name" value="Fumarase/aspartase (C-terminal domain)"/>
    <property type="match status" value="1"/>
</dbReference>
<accession>A0A0G4MER7</accession>
<comment type="pathway">
    <text evidence="3">Purine metabolism; AMP biosynthesis via de novo pathway; AMP from IMP: step 2/2.</text>
</comment>
<dbReference type="FunFam" id="1.10.40.30:FF:000005">
    <property type="entry name" value="Adenylosuccinate lyase"/>
    <property type="match status" value="1"/>
</dbReference>
<keyword evidence="8" id="KW-0658">Purine biosynthesis</keyword>
<evidence type="ECO:0000256" key="9">
    <source>
        <dbReference type="ARBA" id="ARBA00023239"/>
    </source>
</evidence>
<dbReference type="InterPro" id="IPR019468">
    <property type="entry name" value="AdenyloSucc_lyase_C"/>
</dbReference>
<dbReference type="InterPro" id="IPR008948">
    <property type="entry name" value="L-Aspartase-like"/>
</dbReference>
<dbReference type="AlphaFoldDB" id="A0A0G4MER7"/>
<organism evidence="14 15">
    <name type="scientific">Verticillium longisporum</name>
    <name type="common">Verticillium dahliae var. longisporum</name>
    <dbReference type="NCBI Taxonomy" id="100787"/>
    <lineage>
        <taxon>Eukaryota</taxon>
        <taxon>Fungi</taxon>
        <taxon>Dikarya</taxon>
        <taxon>Ascomycota</taxon>
        <taxon>Pezizomycotina</taxon>
        <taxon>Sordariomycetes</taxon>
        <taxon>Hypocreomycetidae</taxon>
        <taxon>Glomerellales</taxon>
        <taxon>Plectosphaerellaceae</taxon>
        <taxon>Verticillium</taxon>
    </lineage>
</organism>
<dbReference type="InterPro" id="IPR020557">
    <property type="entry name" value="Fumarate_lyase_CS"/>
</dbReference>
<dbReference type="STRING" id="100787.A0A0G4MER7"/>
<proteinExistence type="inferred from homology"/>
<evidence type="ECO:0000256" key="8">
    <source>
        <dbReference type="ARBA" id="ARBA00022755"/>
    </source>
</evidence>
<dbReference type="CDD" id="cd03302">
    <property type="entry name" value="Adenylsuccinate_lyase_2"/>
    <property type="match status" value="1"/>
</dbReference>
<gene>
    <name evidence="14" type="ORF">BN1708_016141</name>
</gene>
<evidence type="ECO:0000256" key="7">
    <source>
        <dbReference type="ARBA" id="ARBA00017058"/>
    </source>
</evidence>
<comment type="pathway">
    <text evidence="2">Purine metabolism; IMP biosynthesis via de novo pathway; 5-amino-1-(5-phospho-D-ribosyl)imidazole-4-carboxamide from 5-amino-1-(5-phospho-D-ribosyl)imidazole-4-carboxylate: step 2/2.</text>
</comment>
<dbReference type="Gene3D" id="1.20.200.10">
    <property type="entry name" value="Fumarase/aspartase (Central domain)"/>
    <property type="match status" value="1"/>
</dbReference>
<dbReference type="GO" id="GO:0004672">
    <property type="term" value="F:protein kinase activity"/>
    <property type="evidence" value="ECO:0007669"/>
    <property type="project" value="InterPro"/>
</dbReference>
<dbReference type="InterPro" id="IPR000362">
    <property type="entry name" value="Fumarate_lyase_fam"/>
</dbReference>
<dbReference type="Pfam" id="PF00206">
    <property type="entry name" value="Lyase_1"/>
    <property type="match status" value="1"/>
</dbReference>
<evidence type="ECO:0000256" key="12">
    <source>
        <dbReference type="SAM" id="MobiDB-lite"/>
    </source>
</evidence>
<comment type="catalytic activity">
    <reaction evidence="1">
        <text>(2S)-2-[5-amino-1-(5-phospho-beta-D-ribosyl)imidazole-4-carboxamido]succinate = 5-amino-1-(5-phospho-beta-D-ribosyl)imidazole-4-carboxamide + fumarate</text>
        <dbReference type="Rhea" id="RHEA:23920"/>
        <dbReference type="ChEBI" id="CHEBI:29806"/>
        <dbReference type="ChEBI" id="CHEBI:58443"/>
        <dbReference type="ChEBI" id="CHEBI:58475"/>
        <dbReference type="EC" id="4.3.2.2"/>
    </reaction>
</comment>
<dbReference type="Proteomes" id="UP000044602">
    <property type="component" value="Unassembled WGS sequence"/>
</dbReference>
<feature type="non-terminal residue" evidence="14">
    <location>
        <position position="1"/>
    </location>
</feature>
<evidence type="ECO:0000313" key="15">
    <source>
        <dbReference type="Proteomes" id="UP000044602"/>
    </source>
</evidence>
<dbReference type="Pfam" id="PF10397">
    <property type="entry name" value="ADSL_C"/>
    <property type="match status" value="1"/>
</dbReference>
<dbReference type="SMART" id="SM00998">
    <property type="entry name" value="ADSL_C"/>
    <property type="match status" value="1"/>
</dbReference>
<name>A0A0G4MER7_VERLO</name>
<dbReference type="PANTHER" id="PTHR43172:SF1">
    <property type="entry name" value="ADENYLOSUCCINATE LYASE"/>
    <property type="match status" value="1"/>
</dbReference>
<dbReference type="UniPathway" id="UPA00075">
    <property type="reaction ID" value="UER00336"/>
</dbReference>
<evidence type="ECO:0000259" key="13">
    <source>
        <dbReference type="PROSITE" id="PS50011"/>
    </source>
</evidence>
<dbReference type="PROSITE" id="PS00163">
    <property type="entry name" value="FUMARATE_LYASES"/>
    <property type="match status" value="1"/>
</dbReference>
<dbReference type="SUPFAM" id="SSF56112">
    <property type="entry name" value="Protein kinase-like (PK-like)"/>
    <property type="match status" value="1"/>
</dbReference>
<dbReference type="PRINTS" id="PR00149">
    <property type="entry name" value="FUMRATELYASE"/>
</dbReference>
<keyword evidence="15" id="KW-1185">Reference proteome</keyword>